<evidence type="ECO:0000256" key="3">
    <source>
        <dbReference type="ARBA" id="ARBA00004496"/>
    </source>
</evidence>
<keyword evidence="9 17" id="KW-0274">FAD</keyword>
<keyword evidence="12 17" id="KW-0573">Peptidoglycan synthesis</keyword>
<dbReference type="Proteomes" id="UP000035721">
    <property type="component" value="Unassembled WGS sequence"/>
</dbReference>
<comment type="cofactor">
    <cofactor evidence="1 17">
        <name>FAD</name>
        <dbReference type="ChEBI" id="CHEBI:57692"/>
    </cofactor>
</comment>
<sequence>MEETAGAALADLTTMHVGGPAARLVTVTSTDELVDAVREVDDADEPLLLLSGGSNLVVADAGFPGTVVHVATRGVAVESRDRCGGAFVRVAAGEDWDALVARSTQEGWAGIEALSGIPGRTGATPIQNVGAYGQEVAQTIASVRVWDRRDQTVRTVANADCAFTYRQSRFKGTDRYVVLDVLFQLEVADLSRPVAYAALADQLGVEAGRRVPLADAREAVLAQRRRRGMVLDAEDHDTWSCGSFFTNPILSAAAYADLVDRARAHLGPADPRVASWPEAGGGTKVSAAWLIERAGFTRGFGLPGPAALSTKHTLAVTNRGDATTADVAALARRVRDGVEEVFGVRLVAEPVLVGVEL</sequence>
<dbReference type="InterPro" id="IPR016169">
    <property type="entry name" value="FAD-bd_PCMH_sub2"/>
</dbReference>
<dbReference type="GO" id="GO:0005829">
    <property type="term" value="C:cytosol"/>
    <property type="evidence" value="ECO:0007669"/>
    <property type="project" value="TreeGrafter"/>
</dbReference>
<keyword evidence="21" id="KW-1185">Reference proteome</keyword>
<feature type="active site" description="Proton donor" evidence="17">
    <location>
        <position position="243"/>
    </location>
</feature>
<comment type="pathway">
    <text evidence="4 17">Cell wall biogenesis; peptidoglycan biosynthesis.</text>
</comment>
<evidence type="ECO:0000256" key="10">
    <source>
        <dbReference type="ARBA" id="ARBA00022857"/>
    </source>
</evidence>
<gene>
    <name evidence="17 19" type="primary">murB</name>
    <name evidence="19" type="ORF">BN12_1870007</name>
    <name evidence="20" type="ORF">BN12_320020</name>
</gene>
<keyword evidence="6 17" id="KW-0963">Cytoplasm</keyword>
<dbReference type="GO" id="GO:0051301">
    <property type="term" value="P:cell division"/>
    <property type="evidence" value="ECO:0007669"/>
    <property type="project" value="UniProtKB-KW"/>
</dbReference>
<keyword evidence="8 17" id="KW-0285">Flavoprotein</keyword>
<dbReference type="NCBIfam" id="NF010478">
    <property type="entry name" value="PRK13903.1"/>
    <property type="match status" value="1"/>
</dbReference>
<dbReference type="PROSITE" id="PS51387">
    <property type="entry name" value="FAD_PCMH"/>
    <property type="match status" value="1"/>
</dbReference>
<evidence type="ECO:0000256" key="17">
    <source>
        <dbReference type="HAMAP-Rule" id="MF_00037"/>
    </source>
</evidence>
<dbReference type="InterPro" id="IPR036318">
    <property type="entry name" value="FAD-bd_PCMH-like_sf"/>
</dbReference>
<dbReference type="InterPro" id="IPR003170">
    <property type="entry name" value="MurB"/>
</dbReference>
<evidence type="ECO:0000313" key="19">
    <source>
        <dbReference type="EMBL" id="CCH77336.1"/>
    </source>
</evidence>
<dbReference type="EMBL" id="CAJB01000098">
    <property type="protein sequence ID" value="CCH77336.1"/>
    <property type="molecule type" value="Genomic_DNA"/>
</dbReference>
<evidence type="ECO:0000256" key="16">
    <source>
        <dbReference type="ARBA" id="ARBA00048914"/>
    </source>
</evidence>
<organism evidence="19 21">
    <name type="scientific">Nostocoides japonicum T1-X7</name>
    <dbReference type="NCBI Taxonomy" id="1194083"/>
    <lineage>
        <taxon>Bacteria</taxon>
        <taxon>Bacillati</taxon>
        <taxon>Actinomycetota</taxon>
        <taxon>Actinomycetes</taxon>
        <taxon>Micrococcales</taxon>
        <taxon>Intrasporangiaceae</taxon>
        <taxon>Nostocoides</taxon>
    </lineage>
</organism>
<feature type="active site" evidence="17">
    <location>
        <position position="349"/>
    </location>
</feature>
<reference evidence="19" key="1">
    <citation type="submission" date="2012-05" db="EMBL/GenBank/DDBJ databases">
        <authorList>
            <person name="McIlroy S."/>
        </authorList>
    </citation>
    <scope>NUCLEOTIDE SEQUENCE</scope>
    <source>
        <strain evidence="19">T1-X7</strain>
    </source>
</reference>
<comment type="similarity">
    <text evidence="5 17">Belongs to the MurB family.</text>
</comment>
<dbReference type="AlphaFoldDB" id="A0A077LUS5"/>
<evidence type="ECO:0000256" key="1">
    <source>
        <dbReference type="ARBA" id="ARBA00001974"/>
    </source>
</evidence>
<dbReference type="InterPro" id="IPR016166">
    <property type="entry name" value="FAD-bd_PCMH"/>
</dbReference>
<dbReference type="SUPFAM" id="SSF56176">
    <property type="entry name" value="FAD-binding/transporter-associated domain-like"/>
    <property type="match status" value="1"/>
</dbReference>
<dbReference type="STRING" id="1194083.BN12_1870007"/>
<reference evidence="19 21" key="2">
    <citation type="journal article" date="2013" name="ISME J.">
        <title>A metabolic model for members of the genus Tetrasphaera involved in enhanced biological phosphorus removal.</title>
        <authorList>
            <person name="Kristiansen R."/>
            <person name="Nguyen H.T.T."/>
            <person name="Saunders A.M."/>
            <person name="Nielsen J.L."/>
            <person name="Wimmer R."/>
            <person name="Le V.Q."/>
            <person name="McIlroy S.J."/>
            <person name="Petrovski S."/>
            <person name="Seviour R.J."/>
            <person name="Calteau A."/>
            <person name="Nielsen K.L."/>
            <person name="Nielsen P.H."/>
        </authorList>
    </citation>
    <scope>NUCLEOTIDE SEQUENCE [LARGE SCALE GENOMIC DNA]</scope>
    <source>
        <strain evidence="19 21">T1-X7</strain>
    </source>
</reference>
<comment type="caution">
    <text evidence="19">The sequence shown here is derived from an EMBL/GenBank/DDBJ whole genome shotgun (WGS) entry which is preliminary data.</text>
</comment>
<dbReference type="UniPathway" id="UPA00219"/>
<dbReference type="EC" id="1.3.1.98" evidence="17"/>
<proteinExistence type="inferred from homology"/>
<dbReference type="Pfam" id="PF01565">
    <property type="entry name" value="FAD_binding_4"/>
    <property type="match status" value="1"/>
</dbReference>
<evidence type="ECO:0000256" key="7">
    <source>
        <dbReference type="ARBA" id="ARBA00022618"/>
    </source>
</evidence>
<evidence type="ECO:0000256" key="9">
    <source>
        <dbReference type="ARBA" id="ARBA00022827"/>
    </source>
</evidence>
<evidence type="ECO:0000256" key="6">
    <source>
        <dbReference type="ARBA" id="ARBA00022490"/>
    </source>
</evidence>
<dbReference type="HAMAP" id="MF_00037">
    <property type="entry name" value="MurB"/>
    <property type="match status" value="1"/>
</dbReference>
<dbReference type="Gene3D" id="3.30.43.10">
    <property type="entry name" value="Uridine Diphospho-n-acetylenolpyruvylglucosamine Reductase, domain 2"/>
    <property type="match status" value="1"/>
</dbReference>
<dbReference type="NCBIfam" id="TIGR00179">
    <property type="entry name" value="murB"/>
    <property type="match status" value="1"/>
</dbReference>
<dbReference type="GO" id="GO:0009252">
    <property type="term" value="P:peptidoglycan biosynthetic process"/>
    <property type="evidence" value="ECO:0007669"/>
    <property type="project" value="UniProtKB-UniRule"/>
</dbReference>
<dbReference type="GO" id="GO:0071949">
    <property type="term" value="F:FAD binding"/>
    <property type="evidence" value="ECO:0007669"/>
    <property type="project" value="InterPro"/>
</dbReference>
<dbReference type="GO" id="GO:0008762">
    <property type="term" value="F:UDP-N-acetylmuramate dehydrogenase activity"/>
    <property type="evidence" value="ECO:0007669"/>
    <property type="project" value="UniProtKB-UniRule"/>
</dbReference>
<dbReference type="InterPro" id="IPR016167">
    <property type="entry name" value="FAD-bd_PCMH_sub1"/>
</dbReference>
<dbReference type="GO" id="GO:0071555">
    <property type="term" value="P:cell wall organization"/>
    <property type="evidence" value="ECO:0007669"/>
    <property type="project" value="UniProtKB-KW"/>
</dbReference>
<evidence type="ECO:0000256" key="13">
    <source>
        <dbReference type="ARBA" id="ARBA00023002"/>
    </source>
</evidence>
<evidence type="ECO:0000256" key="4">
    <source>
        <dbReference type="ARBA" id="ARBA00004752"/>
    </source>
</evidence>
<feature type="domain" description="FAD-binding PCMH-type" evidence="18">
    <location>
        <begin position="17"/>
        <end position="216"/>
    </location>
</feature>
<dbReference type="InterPro" id="IPR036635">
    <property type="entry name" value="MurB_C_sf"/>
</dbReference>
<dbReference type="Pfam" id="PF02873">
    <property type="entry name" value="MurB_C"/>
    <property type="match status" value="1"/>
</dbReference>
<dbReference type="RefSeq" id="WP_083454450.1">
    <property type="nucleotide sequence ID" value="NZ_HF570958.1"/>
</dbReference>
<dbReference type="EMBL" id="CAJB01000246">
    <property type="protein sequence ID" value="CCH78686.1"/>
    <property type="molecule type" value="Genomic_DNA"/>
</dbReference>
<keyword evidence="13 17" id="KW-0560">Oxidoreductase</keyword>
<feature type="active site" evidence="17">
    <location>
        <position position="166"/>
    </location>
</feature>
<comment type="subcellular location">
    <subcellularLocation>
        <location evidence="3 17">Cytoplasm</location>
    </subcellularLocation>
</comment>
<dbReference type="OrthoDB" id="9804753at2"/>
<protein>
    <recommendedName>
        <fullName evidence="17">UDP-N-acetylenolpyruvoylglucosamine reductase</fullName>
        <ecNumber evidence="17">1.3.1.98</ecNumber>
    </recommendedName>
    <alternativeName>
        <fullName evidence="17">UDP-N-acetylmuramate dehydrogenase</fullName>
    </alternativeName>
</protein>
<keyword evidence="14 17" id="KW-0131">Cell cycle</keyword>
<evidence type="ECO:0000256" key="14">
    <source>
        <dbReference type="ARBA" id="ARBA00023306"/>
    </source>
</evidence>
<evidence type="ECO:0000313" key="21">
    <source>
        <dbReference type="Proteomes" id="UP000035721"/>
    </source>
</evidence>
<dbReference type="InterPro" id="IPR011601">
    <property type="entry name" value="MurB_C"/>
</dbReference>
<evidence type="ECO:0000256" key="15">
    <source>
        <dbReference type="ARBA" id="ARBA00023316"/>
    </source>
</evidence>
<dbReference type="InterPro" id="IPR006094">
    <property type="entry name" value="Oxid_FAD_bind_N"/>
</dbReference>
<comment type="function">
    <text evidence="2 17">Cell wall formation.</text>
</comment>
<dbReference type="PANTHER" id="PTHR21071">
    <property type="entry name" value="UDP-N-ACETYLENOLPYRUVOYLGLUCOSAMINE REDUCTASE"/>
    <property type="match status" value="1"/>
</dbReference>
<evidence type="ECO:0000256" key="8">
    <source>
        <dbReference type="ARBA" id="ARBA00022630"/>
    </source>
</evidence>
<evidence type="ECO:0000259" key="18">
    <source>
        <dbReference type="PROSITE" id="PS51387"/>
    </source>
</evidence>
<dbReference type="SUPFAM" id="SSF56194">
    <property type="entry name" value="Uridine diphospho-N-Acetylenolpyruvylglucosamine reductase, MurB, C-terminal domain"/>
    <property type="match status" value="1"/>
</dbReference>
<evidence type="ECO:0000256" key="11">
    <source>
        <dbReference type="ARBA" id="ARBA00022960"/>
    </source>
</evidence>
<keyword evidence="7 17" id="KW-0132">Cell division</keyword>
<evidence type="ECO:0000313" key="20">
    <source>
        <dbReference type="EMBL" id="CCH78686.1"/>
    </source>
</evidence>
<keyword evidence="11 17" id="KW-0133">Cell shape</keyword>
<accession>A0A077LUS5</accession>
<dbReference type="PANTHER" id="PTHR21071:SF4">
    <property type="entry name" value="UDP-N-ACETYLENOLPYRUVOYLGLUCOSAMINE REDUCTASE"/>
    <property type="match status" value="1"/>
</dbReference>
<dbReference type="Gene3D" id="3.90.78.10">
    <property type="entry name" value="UDP-N-acetylenolpyruvoylglucosamine reductase, C-terminal domain"/>
    <property type="match status" value="1"/>
</dbReference>
<dbReference type="GO" id="GO:0008360">
    <property type="term" value="P:regulation of cell shape"/>
    <property type="evidence" value="ECO:0007669"/>
    <property type="project" value="UniProtKB-KW"/>
</dbReference>
<dbReference type="Gene3D" id="3.30.465.10">
    <property type="match status" value="1"/>
</dbReference>
<keyword evidence="10 17" id="KW-0521">NADP</keyword>
<keyword evidence="15 17" id="KW-0961">Cell wall biogenesis/degradation</keyword>
<comment type="catalytic activity">
    <reaction evidence="16 17">
        <text>UDP-N-acetyl-alpha-D-muramate + NADP(+) = UDP-N-acetyl-3-O-(1-carboxyvinyl)-alpha-D-glucosamine + NADPH + H(+)</text>
        <dbReference type="Rhea" id="RHEA:12248"/>
        <dbReference type="ChEBI" id="CHEBI:15378"/>
        <dbReference type="ChEBI" id="CHEBI:57783"/>
        <dbReference type="ChEBI" id="CHEBI:58349"/>
        <dbReference type="ChEBI" id="CHEBI:68483"/>
        <dbReference type="ChEBI" id="CHEBI:70757"/>
        <dbReference type="EC" id="1.3.1.98"/>
    </reaction>
</comment>
<evidence type="ECO:0000256" key="2">
    <source>
        <dbReference type="ARBA" id="ARBA00003921"/>
    </source>
</evidence>
<evidence type="ECO:0000256" key="5">
    <source>
        <dbReference type="ARBA" id="ARBA00010485"/>
    </source>
</evidence>
<name>A0A077LUS5_9MICO</name>
<evidence type="ECO:0000256" key="12">
    <source>
        <dbReference type="ARBA" id="ARBA00022984"/>
    </source>
</evidence>